<feature type="domain" description="Trimeric autotransporter adhesin YadA-like stalk" evidence="2">
    <location>
        <begin position="308"/>
        <end position="343"/>
    </location>
</feature>
<evidence type="ECO:0000313" key="5">
    <source>
        <dbReference type="Proteomes" id="UP000005532"/>
    </source>
</evidence>
<comment type="caution">
    <text evidence="4">The sequence shown here is derived from an EMBL/GenBank/DDBJ whole genome shotgun (WGS) entry which is preliminary data.</text>
</comment>
<dbReference type="Pfam" id="PF05662">
    <property type="entry name" value="YadA_stalk"/>
    <property type="match status" value="4"/>
</dbReference>
<feature type="domain" description="Trimeric autotransporter adhesin YadA-like head" evidence="1">
    <location>
        <begin position="501"/>
        <end position="526"/>
    </location>
</feature>
<dbReference type="Proteomes" id="UP000005532">
    <property type="component" value="Unassembled WGS sequence"/>
</dbReference>
<evidence type="ECO:0000259" key="3">
    <source>
        <dbReference type="Pfam" id="PF13018"/>
    </source>
</evidence>
<evidence type="ECO:0000259" key="1">
    <source>
        <dbReference type="Pfam" id="PF05658"/>
    </source>
</evidence>
<dbReference type="SUPFAM" id="SSF101967">
    <property type="entry name" value="Adhesin YadA, collagen-binding domain"/>
    <property type="match status" value="5"/>
</dbReference>
<feature type="domain" description="ESPR" evidence="3">
    <location>
        <begin position="1"/>
        <end position="47"/>
    </location>
</feature>
<dbReference type="AlphaFoldDB" id="C5S109"/>
<feature type="domain" description="Trimeric autotransporter adhesin YadA-like head" evidence="1">
    <location>
        <begin position="159"/>
        <end position="182"/>
    </location>
</feature>
<dbReference type="EMBL" id="ACQL01000074">
    <property type="protein sequence ID" value="EER47413.1"/>
    <property type="molecule type" value="Genomic_DNA"/>
</dbReference>
<feature type="domain" description="Trimeric autotransporter adhesin YadA-like head" evidence="1">
    <location>
        <begin position="414"/>
        <end position="440"/>
    </location>
</feature>
<accession>C5S109</accession>
<feature type="domain" description="Trimeric autotransporter adhesin YadA-like head" evidence="1">
    <location>
        <begin position="464"/>
        <end position="485"/>
    </location>
</feature>
<proteinExistence type="predicted"/>
<dbReference type="Gene3D" id="3.90.1780.10">
    <property type="entry name" value="Trimeric adhesin"/>
    <property type="match status" value="1"/>
</dbReference>
<dbReference type="InterPro" id="IPR024973">
    <property type="entry name" value="ESPR"/>
</dbReference>
<feature type="domain" description="Trimeric autotransporter adhesin YadA-like head" evidence="1">
    <location>
        <begin position="242"/>
        <end position="268"/>
    </location>
</feature>
<feature type="non-terminal residue" evidence="4">
    <location>
        <position position="1064"/>
    </location>
</feature>
<dbReference type="Pfam" id="PF13018">
    <property type="entry name" value="ESPR"/>
    <property type="match status" value="1"/>
</dbReference>
<name>C5S109_9PAST</name>
<feature type="domain" description="Trimeric autotransporter adhesin YadA-like head" evidence="1">
    <location>
        <begin position="386"/>
        <end position="410"/>
    </location>
</feature>
<evidence type="ECO:0000313" key="4">
    <source>
        <dbReference type="EMBL" id="EER47413.1"/>
    </source>
</evidence>
<dbReference type="CDD" id="cd12820">
    <property type="entry name" value="LbR_YadA-like"/>
    <property type="match status" value="3"/>
</dbReference>
<dbReference type="RefSeq" id="WP_005823400.1">
    <property type="nucleotide sequence ID" value="NZ_ACQL01000074.1"/>
</dbReference>
<dbReference type="InterPro" id="IPR011049">
    <property type="entry name" value="Serralysin-like_metalloprot_C"/>
</dbReference>
<dbReference type="GO" id="GO:0019867">
    <property type="term" value="C:outer membrane"/>
    <property type="evidence" value="ECO:0007669"/>
    <property type="project" value="InterPro"/>
</dbReference>
<dbReference type="Gene3D" id="1.20.5.170">
    <property type="match status" value="1"/>
</dbReference>
<protein>
    <submittedName>
        <fullName evidence="4">Outer membrane pathogenesis protein</fullName>
    </submittedName>
</protein>
<dbReference type="Pfam" id="PF19079">
    <property type="entry name" value="CFSR"/>
    <property type="match status" value="1"/>
</dbReference>
<sequence>MNKIFKVIWNHAAQRFDVVSELTHSKGKSSSKTDKRVSLSQVALAVGMSVAGVSIGSDAQAAVTTTSQLVNSYCLAKADGSILNCSGEQHIYQTGTNGGTKFVGYADGTKAALGVGAQVNDYSVAVGNNAIATNISTAVGENAKATGQRATALGNNAIAQGSHSTAVGDYSQSSGTYAVAIGKATSSGENSTAIGRDAVANGTSAIALGRNTTATKAGATSVGNEADATGDFATALGHESAASGNSALALGSKSSATIDGSVALGSGSATSAPVNTPNHTIVGTNVTFAGGSAYSTVSVGNATATRTITNVAAGRLSSTSTDAINGSQLYTIASALENQVSNTYFHTYTDANQGRGGNAQTNLGLITDAAGATGLKSVTAGVNTTASGTNSIAIGNTSNASGNGGIAIGNVSNATNLNATAIGNQANAKNENTVAIGSSATALAAQAIAIGKNANVSKNSASMAIAIGDNATTSGANAFAIGSNATSSENLALAIGSEANATSVAASAYGYQANAKGHRAVALGARTNSSGNASTVLGYNSTVTGNYSSSIGMNNNVTANNTFVMGNSITATADNNVILGNSSSESSNTTINGKPTAVGDATVGRITYTSANFAGLAAAGVVSVGAQGAERRIINVAAGNISATSTDAINGSQLYHVAEKLDASIGSLTFKAEKTGNGQVTDANGQKWDTNTNRTVTITSTQFYGEGANRYTGANIEVYRQQKNTGDTEFHILMKEIPNFKGADMGGGKITNVSTGTADTDAVNLSQLNATTTYVKSGKNTNVTTTKNANGSTNYTVNAESPFEYVAEDGSKLVLIDGKLYKADQLNADGSLKDGATPYTGNTKIYARDNNGAMQVVSNIENGNVTNGSHDAVTGDQLFNYVNVNGKAATNSSGKVNFVNGNGTEVTLDPATGNIAYNVLNTTLTTITSGNTAGSISIPTGADANKFVKAGDLVTTLNSMGWRVTSAQDGGIVSGTQTEQLIKAGDLVKLVAGDNINIKQEGNNFTFSTTAPKNGKDGVSPTVTITDNKNGTHTITITNADGTQTTSIVKDGATGEKGADGKSV</sequence>
<organism evidence="4 5">
    <name type="scientific">Actinobacillus minor NM305</name>
    <dbReference type="NCBI Taxonomy" id="637911"/>
    <lineage>
        <taxon>Bacteria</taxon>
        <taxon>Pseudomonadati</taxon>
        <taxon>Pseudomonadota</taxon>
        <taxon>Gammaproteobacteria</taxon>
        <taxon>Pasteurellales</taxon>
        <taxon>Pasteurellaceae</taxon>
        <taxon>Actinobacillus</taxon>
    </lineage>
</organism>
<feature type="domain" description="Trimeric autotransporter adhesin YadA-like stalk" evidence="2">
    <location>
        <begin position="859"/>
        <end position="896"/>
    </location>
</feature>
<dbReference type="InterPro" id="IPR008640">
    <property type="entry name" value="Adhesin_Head_dom"/>
</dbReference>
<feature type="domain" description="Trimeric autotransporter adhesin YadA-like head" evidence="1">
    <location>
        <begin position="136"/>
        <end position="157"/>
    </location>
</feature>
<dbReference type="InterPro" id="IPR026394">
    <property type="entry name" value="RPT_S_cricet"/>
</dbReference>
<dbReference type="InterPro" id="IPR037174">
    <property type="entry name" value="Trimeric_adhesin"/>
</dbReference>
<dbReference type="eggNOG" id="COG5295">
    <property type="taxonomic scope" value="Bacteria"/>
</dbReference>
<dbReference type="Pfam" id="PF05658">
    <property type="entry name" value="YadA_head"/>
    <property type="match status" value="10"/>
</dbReference>
<dbReference type="Gene3D" id="6.10.250.2040">
    <property type="match status" value="1"/>
</dbReference>
<reference evidence="4 5" key="1">
    <citation type="journal article" date="2010" name="Vet. Microbiol.">
        <title>Production of haemolysins by strains of the Actinobacillus minor/porcitonsillarum complex.</title>
        <authorList>
            <person name="Arya G."/>
            <person name="Niven D.F."/>
        </authorList>
    </citation>
    <scope>NUCLEOTIDE SEQUENCE [LARGE SCALE GENOMIC DNA]</scope>
    <source>
        <strain evidence="4 5">NM305</strain>
    </source>
</reference>
<feature type="domain" description="Trimeric autotransporter adhesin YadA-like stalk" evidence="2">
    <location>
        <begin position="749"/>
        <end position="790"/>
    </location>
</feature>
<gene>
    <name evidence="4" type="ORF">AM305_07939</name>
</gene>
<feature type="domain" description="Trimeric autotransporter adhesin YadA-like head" evidence="1">
    <location>
        <begin position="187"/>
        <end position="212"/>
    </location>
</feature>
<dbReference type="InterPro" id="IPR008635">
    <property type="entry name" value="Coiled_stalk_dom"/>
</dbReference>
<feature type="domain" description="Trimeric autotransporter adhesin YadA-like head" evidence="1">
    <location>
        <begin position="214"/>
        <end position="240"/>
    </location>
</feature>
<feature type="domain" description="Trimeric autotransporter adhesin YadA-like head" evidence="1">
    <location>
        <begin position="530"/>
        <end position="554"/>
    </location>
</feature>
<dbReference type="Gene3D" id="2.150.10.10">
    <property type="entry name" value="Serralysin-like metalloprotease, C-terminal"/>
    <property type="match status" value="4"/>
</dbReference>
<evidence type="ECO:0000259" key="2">
    <source>
        <dbReference type="Pfam" id="PF05662"/>
    </source>
</evidence>
<feature type="domain" description="Trimeric autotransporter adhesin YadA-like stalk" evidence="2">
    <location>
        <begin position="632"/>
        <end position="669"/>
    </location>
</feature>